<evidence type="ECO:0000313" key="3">
    <source>
        <dbReference type="Proteomes" id="UP000263957"/>
    </source>
</evidence>
<gene>
    <name evidence="2" type="ORF">DD728_08705</name>
</gene>
<dbReference type="Proteomes" id="UP000263957">
    <property type="component" value="Unassembled WGS sequence"/>
</dbReference>
<dbReference type="InterPro" id="IPR016990">
    <property type="entry name" value="UCP032162_TM"/>
</dbReference>
<name>A0A356W5J6_9PROT</name>
<feature type="transmembrane region" description="Helical" evidence="1">
    <location>
        <begin position="65"/>
        <end position="84"/>
    </location>
</feature>
<reference evidence="2 3" key="1">
    <citation type="journal article" date="2018" name="Nat. Biotechnol.">
        <title>A standardized bacterial taxonomy based on genome phylogeny substantially revises the tree of life.</title>
        <authorList>
            <person name="Parks D.H."/>
            <person name="Chuvochina M."/>
            <person name="Waite D.W."/>
            <person name="Rinke C."/>
            <person name="Skarshewski A."/>
            <person name="Chaumeil P.A."/>
            <person name="Hugenholtz P."/>
        </authorList>
    </citation>
    <scope>NUCLEOTIDE SEQUENCE [LARGE SCALE GENOMIC DNA]</scope>
    <source>
        <strain evidence="2">UBA10378</strain>
    </source>
</reference>
<keyword evidence="1" id="KW-1133">Transmembrane helix</keyword>
<feature type="transmembrane region" description="Helical" evidence="1">
    <location>
        <begin position="38"/>
        <end position="59"/>
    </location>
</feature>
<protein>
    <submittedName>
        <fullName evidence="2">DUF2244 domain-containing protein</fullName>
    </submittedName>
</protein>
<dbReference type="EMBL" id="DOGS01000177">
    <property type="protein sequence ID" value="HBQ48951.1"/>
    <property type="molecule type" value="Genomic_DNA"/>
</dbReference>
<keyword evidence="1" id="KW-0812">Transmembrane</keyword>
<dbReference type="InterPro" id="IPR019253">
    <property type="entry name" value="DUF2244_TM"/>
</dbReference>
<sequence>MNPRRRTRPCYLVRMTEKQEIVYMDAVLRPNQSLSERGFAIVMAIVGVVSFATGMMFMALGAVPVIGFFGLDALIFYFLFRASFRKQREETRIIVTASELQLTHTPNKGGEKHVTLPSAFARVELDEPLTASSWLRIEYGKKAYIIGRFLTLSERKSLADAIRAALLASKRERHFS</sequence>
<dbReference type="AlphaFoldDB" id="A0A356W5J6"/>
<dbReference type="PIRSF" id="PIRSF032162">
    <property type="entry name" value="UCP032162_imp"/>
    <property type="match status" value="1"/>
</dbReference>
<evidence type="ECO:0000256" key="1">
    <source>
        <dbReference type="SAM" id="Phobius"/>
    </source>
</evidence>
<organism evidence="2 3">
    <name type="scientific">Hyphomonas atlantica</name>
    <dbReference type="NCBI Taxonomy" id="1280948"/>
    <lineage>
        <taxon>Bacteria</taxon>
        <taxon>Pseudomonadati</taxon>
        <taxon>Pseudomonadota</taxon>
        <taxon>Alphaproteobacteria</taxon>
        <taxon>Hyphomonadales</taxon>
        <taxon>Hyphomonadaceae</taxon>
        <taxon>Hyphomonas</taxon>
    </lineage>
</organism>
<evidence type="ECO:0000313" key="2">
    <source>
        <dbReference type="EMBL" id="HBQ48951.1"/>
    </source>
</evidence>
<accession>A0A356W5J6</accession>
<comment type="caution">
    <text evidence="2">The sequence shown here is derived from an EMBL/GenBank/DDBJ whole genome shotgun (WGS) entry which is preliminary data.</text>
</comment>
<proteinExistence type="predicted"/>
<dbReference type="Pfam" id="PF10003">
    <property type="entry name" value="DUF2244"/>
    <property type="match status" value="1"/>
</dbReference>
<keyword evidence="1" id="KW-0472">Membrane</keyword>